<dbReference type="PROSITE" id="PS51257">
    <property type="entry name" value="PROKAR_LIPOPROTEIN"/>
    <property type="match status" value="1"/>
</dbReference>
<dbReference type="GO" id="GO:0004175">
    <property type="term" value="F:endopeptidase activity"/>
    <property type="evidence" value="ECO:0007669"/>
    <property type="project" value="TreeGrafter"/>
</dbReference>
<name>A0A7S8IVQ7_9SPHN</name>
<keyword evidence="1" id="KW-0732">Signal</keyword>
<dbReference type="InterPro" id="IPR029045">
    <property type="entry name" value="ClpP/crotonase-like_dom_sf"/>
</dbReference>
<dbReference type="KEGG" id="qso:IRL76_00340"/>
<feature type="domain" description="PDZ" evidence="2">
    <location>
        <begin position="107"/>
        <end position="164"/>
    </location>
</feature>
<dbReference type="InterPro" id="IPR036034">
    <property type="entry name" value="PDZ_sf"/>
</dbReference>
<sequence>MSMGRTILSAALAFSLAACGGGGGNTIGGGGTGGGVGAADCSLGARQDWVLAQLNEWYLFPNLLDTSVNKANHSTLQSYIDALTAPSDQLFGADRTFTYITSIKEEDALINSGSNAGFGVRLSYDVAAGRVFVAEAFEGAPALAGGIDRGTEIIAINGQTVSALMASGGAAAVSNALGPSDPGVTRSLTIRQPSGAETTISVTKANYSLDPVSDRYGAKIIDNGGTKVGYINLRTFIVDDAKAQLRTAIGQFKAQGVTQVILDFRYNGGGLVTVAETLGDLLGANRVGQLFSKTLYRDSKASQNRTYNFAAEAQAIGATKIAVIGTEGTASASELVANAFIPYLNGNIALVGSDTYGKPVGQNGFDRSACDDRLRAVTFRTVNAANGGDYYSGLASVMPVTCAAGDDLLTPLGDPTEASISVALDYLAGRSCTAISQATKGTAAQEGAKRRLMGTPPKASAAQYQVPGLY</sequence>
<dbReference type="Gene3D" id="3.90.226.10">
    <property type="entry name" value="2-enoyl-CoA Hydratase, Chain A, domain 1"/>
    <property type="match status" value="1"/>
</dbReference>
<dbReference type="SMART" id="SM00245">
    <property type="entry name" value="TSPc"/>
    <property type="match status" value="1"/>
</dbReference>
<dbReference type="Pfam" id="PF03572">
    <property type="entry name" value="Peptidase_S41"/>
    <property type="match status" value="1"/>
</dbReference>
<keyword evidence="4" id="KW-1185">Reference proteome</keyword>
<organism evidence="3 4">
    <name type="scientific">Qipengyuania soli</name>
    <dbReference type="NCBI Taxonomy" id="2782568"/>
    <lineage>
        <taxon>Bacteria</taxon>
        <taxon>Pseudomonadati</taxon>
        <taxon>Pseudomonadota</taxon>
        <taxon>Alphaproteobacteria</taxon>
        <taxon>Sphingomonadales</taxon>
        <taxon>Erythrobacteraceae</taxon>
        <taxon>Qipengyuania</taxon>
    </lineage>
</organism>
<feature type="chain" id="PRO_5032563212" evidence="1">
    <location>
        <begin position="21"/>
        <end position="470"/>
    </location>
</feature>
<dbReference type="GO" id="GO:0007165">
    <property type="term" value="P:signal transduction"/>
    <property type="evidence" value="ECO:0007669"/>
    <property type="project" value="TreeGrafter"/>
</dbReference>
<dbReference type="GO" id="GO:0030288">
    <property type="term" value="C:outer membrane-bounded periplasmic space"/>
    <property type="evidence" value="ECO:0007669"/>
    <property type="project" value="TreeGrafter"/>
</dbReference>
<feature type="signal peptide" evidence="1">
    <location>
        <begin position="1"/>
        <end position="20"/>
    </location>
</feature>
<reference evidence="3 4" key="1">
    <citation type="submission" date="2020-11" db="EMBL/GenBank/DDBJ databases">
        <title>The genome sequence of Erythrobacter sp. 6D36.</title>
        <authorList>
            <person name="Liu Y."/>
        </authorList>
    </citation>
    <scope>NUCLEOTIDE SEQUENCE [LARGE SCALE GENOMIC DNA]</scope>
    <source>
        <strain evidence="3 4">6D36</strain>
    </source>
</reference>
<dbReference type="CDD" id="cd07561">
    <property type="entry name" value="Peptidase_S41_CPP_like"/>
    <property type="match status" value="1"/>
</dbReference>
<proteinExistence type="predicted"/>
<dbReference type="PANTHER" id="PTHR32060:SF22">
    <property type="entry name" value="CARBOXYL-TERMINAL-PROCESSING PEPTIDASE 3, CHLOROPLASTIC"/>
    <property type="match status" value="1"/>
</dbReference>
<dbReference type="Gene3D" id="2.30.42.10">
    <property type="match status" value="1"/>
</dbReference>
<evidence type="ECO:0000313" key="3">
    <source>
        <dbReference type="EMBL" id="QPC99076.1"/>
    </source>
</evidence>
<evidence type="ECO:0000313" key="4">
    <source>
        <dbReference type="Proteomes" id="UP000594459"/>
    </source>
</evidence>
<dbReference type="SUPFAM" id="SSF50156">
    <property type="entry name" value="PDZ domain-like"/>
    <property type="match status" value="1"/>
</dbReference>
<dbReference type="InterPro" id="IPR005151">
    <property type="entry name" value="Tail-specific_protease"/>
</dbReference>
<dbReference type="Pfam" id="PF00595">
    <property type="entry name" value="PDZ"/>
    <property type="match status" value="1"/>
</dbReference>
<dbReference type="PANTHER" id="PTHR32060">
    <property type="entry name" value="TAIL-SPECIFIC PROTEASE"/>
    <property type="match status" value="1"/>
</dbReference>
<accession>A0A7S8IVQ7</accession>
<dbReference type="EMBL" id="CP064654">
    <property type="protein sequence ID" value="QPC99076.1"/>
    <property type="molecule type" value="Genomic_DNA"/>
</dbReference>
<protein>
    <submittedName>
        <fullName evidence="3">PDZ domain-containing protein</fullName>
    </submittedName>
</protein>
<dbReference type="AlphaFoldDB" id="A0A7S8IVQ7"/>
<gene>
    <name evidence="3" type="ORF">IRL76_00340</name>
</gene>
<dbReference type="GO" id="GO:0008236">
    <property type="term" value="F:serine-type peptidase activity"/>
    <property type="evidence" value="ECO:0007669"/>
    <property type="project" value="InterPro"/>
</dbReference>
<dbReference type="Gene3D" id="3.30.750.170">
    <property type="match status" value="1"/>
</dbReference>
<evidence type="ECO:0000256" key="1">
    <source>
        <dbReference type="SAM" id="SignalP"/>
    </source>
</evidence>
<evidence type="ECO:0000259" key="2">
    <source>
        <dbReference type="PROSITE" id="PS50106"/>
    </source>
</evidence>
<dbReference type="InterPro" id="IPR001478">
    <property type="entry name" value="PDZ"/>
</dbReference>
<dbReference type="PROSITE" id="PS50106">
    <property type="entry name" value="PDZ"/>
    <property type="match status" value="1"/>
</dbReference>
<dbReference type="Proteomes" id="UP000594459">
    <property type="component" value="Chromosome"/>
</dbReference>
<dbReference type="GO" id="GO:0006508">
    <property type="term" value="P:proteolysis"/>
    <property type="evidence" value="ECO:0007669"/>
    <property type="project" value="InterPro"/>
</dbReference>
<dbReference type="SUPFAM" id="SSF52096">
    <property type="entry name" value="ClpP/crotonase"/>
    <property type="match status" value="1"/>
</dbReference>